<reference evidence="1" key="1">
    <citation type="submission" date="2006-03" db="EMBL/GenBank/DDBJ databases">
        <authorList>
            <person name="Bowman J."/>
            <person name="Ferriera S."/>
            <person name="Johnson J."/>
            <person name="Kravitz S."/>
            <person name="Halpern A."/>
            <person name="Remington K."/>
            <person name="Beeson K."/>
            <person name="Tran B."/>
            <person name="Rogers Y.-H."/>
            <person name="Friedman R."/>
            <person name="Venter J.C."/>
        </authorList>
    </citation>
    <scope>NUCLEOTIDE SEQUENCE [LARGE SCALE GENOMIC DNA]</scope>
    <source>
        <strain evidence="1">ATCC 700755</strain>
    </source>
</reference>
<dbReference type="RefSeq" id="WP_015023777.1">
    <property type="nucleotide sequence ID" value="NC_018721.1"/>
</dbReference>
<dbReference type="eggNOG" id="ENOG5032VT6">
    <property type="taxonomic scope" value="Bacteria"/>
</dbReference>
<dbReference type="OrthoDB" id="6656969at2"/>
<keyword evidence="2" id="KW-1185">Reference proteome</keyword>
<dbReference type="EMBL" id="CP003879">
    <property type="protein sequence ID" value="AFU68171.1"/>
    <property type="molecule type" value="Genomic_DNA"/>
</dbReference>
<organism evidence="1 2">
    <name type="scientific">Psychroflexus torquis (strain ATCC 700755 / CIP 106069 / ACAM 623)</name>
    <dbReference type="NCBI Taxonomy" id="313595"/>
    <lineage>
        <taxon>Bacteria</taxon>
        <taxon>Pseudomonadati</taxon>
        <taxon>Bacteroidota</taxon>
        <taxon>Flavobacteriia</taxon>
        <taxon>Flavobacteriales</taxon>
        <taxon>Flavobacteriaceae</taxon>
        <taxon>Psychroflexus</taxon>
    </lineage>
</organism>
<name>K4IGH8_PSYTT</name>
<sequence length="213" mass="25489">MDTKKLRGHQRIFKNIENWKNDSLILDLDYLLHYQRNYEKVWVRPFSDISITGAGIPKPQRKARKLIIESLVEIFNSWETQLKTLDQPYYLAVWLNQPFIENSQVVCAIDGYLNFYDSTYYRPEKQKIMPTQNYGKLKNELDSFTWIYAVDEYNFTNEDIAETVEVYASKKEYTASQKWYKKQLNRNPMIHTDDDMTYYRTAKGTVWIGTKNQ</sequence>
<gene>
    <name evidence="1" type="ordered locus">P700755_001234</name>
</gene>
<dbReference type="KEGG" id="ptq:P700755_001234"/>
<dbReference type="HOGENOM" id="CLU_113720_0_0_10"/>
<dbReference type="Proteomes" id="UP000008514">
    <property type="component" value="Chromosome"/>
</dbReference>
<evidence type="ECO:0000313" key="1">
    <source>
        <dbReference type="EMBL" id="AFU68171.1"/>
    </source>
</evidence>
<protein>
    <submittedName>
        <fullName evidence="1">Uncharacterized protein</fullName>
    </submittedName>
</protein>
<accession>K4IGH8</accession>
<proteinExistence type="predicted"/>
<evidence type="ECO:0000313" key="2">
    <source>
        <dbReference type="Proteomes" id="UP000008514"/>
    </source>
</evidence>
<dbReference type="AlphaFoldDB" id="K4IGH8"/>
<reference evidence="1" key="2">
    <citation type="submission" date="2012-09" db="EMBL/GenBank/DDBJ databases">
        <title>The complete sequence of Psychroflexus torquis an extreme psychrophile from sea-ice that is stimulated by light.</title>
        <authorList>
            <person name="Feng S."/>
            <person name="Powell S.M."/>
            <person name="Bowman J.P."/>
        </authorList>
    </citation>
    <scope>NUCLEOTIDE SEQUENCE [LARGE SCALE GENOMIC DNA]</scope>
    <source>
        <strain evidence="1">ATCC 700755</strain>
    </source>
</reference>